<dbReference type="EMBL" id="RBWV01000016">
    <property type="protein sequence ID" value="RKS68540.1"/>
    <property type="molecule type" value="Genomic_DNA"/>
</dbReference>
<protein>
    <submittedName>
        <fullName evidence="9">Putative MFS family arabinose efflux permease</fullName>
    </submittedName>
</protein>
<feature type="transmembrane region" description="Helical" evidence="7">
    <location>
        <begin position="308"/>
        <end position="330"/>
    </location>
</feature>
<keyword evidence="10" id="KW-1185">Reference proteome</keyword>
<sequence>MFRALRIHNYRLFFIGSVVSNTGTWMQRVAQDWLVLQLTGSGTALGITTALQFLPVLLFGLYGGVVADRFPKRRVLLTTQTTMGVAALLLGLLEVTGVVQVWHVYLLAVLLGLGTAFDNPARQSFVIEMVGAEDLPNAVGLNATSFNLGRVVGPATAGALISAFGNHTGPVFLLNGASFIAILFALTAMRPEELVPGPVSGRRRGALAEGLRYVRGRDDLRTILLVTFCFGTFGMNFAITTALMAREVFGKGAGGYGLLGTIMAVGSLTGALLAARREKPRIDLFLASAMAFGVCETVAGLMPTYASFAVMLVPLGLTSLTALNSANALLQLRADPTMRGRVMALHVFVVFGTAPLISPVIGWVGEHLGARWSISGGGLLSLAGAAAGAVHLARVRRAGEAVAAAPERAVAGS</sequence>
<feature type="transmembrane region" description="Helical" evidence="7">
    <location>
        <begin position="282"/>
        <end position="302"/>
    </location>
</feature>
<evidence type="ECO:0000313" key="9">
    <source>
        <dbReference type="EMBL" id="RKS68540.1"/>
    </source>
</evidence>
<comment type="caution">
    <text evidence="9">The sequence shown here is derived from an EMBL/GenBank/DDBJ whole genome shotgun (WGS) entry which is preliminary data.</text>
</comment>
<evidence type="ECO:0000256" key="7">
    <source>
        <dbReference type="SAM" id="Phobius"/>
    </source>
</evidence>
<accession>A0A420XKK0</accession>
<dbReference type="OrthoDB" id="9775268at2"/>
<dbReference type="GO" id="GO:0005886">
    <property type="term" value="C:plasma membrane"/>
    <property type="evidence" value="ECO:0007669"/>
    <property type="project" value="UniProtKB-SubCell"/>
</dbReference>
<feature type="transmembrane region" description="Helical" evidence="7">
    <location>
        <begin position="222"/>
        <end position="244"/>
    </location>
</feature>
<dbReference type="PANTHER" id="PTHR23513:SF11">
    <property type="entry name" value="STAPHYLOFERRIN A TRANSPORTER"/>
    <property type="match status" value="1"/>
</dbReference>
<organism evidence="9 10">
    <name type="scientific">Motilibacter peucedani</name>
    <dbReference type="NCBI Taxonomy" id="598650"/>
    <lineage>
        <taxon>Bacteria</taxon>
        <taxon>Bacillati</taxon>
        <taxon>Actinomycetota</taxon>
        <taxon>Actinomycetes</taxon>
        <taxon>Motilibacterales</taxon>
        <taxon>Motilibacteraceae</taxon>
        <taxon>Motilibacter</taxon>
    </lineage>
</organism>
<feature type="transmembrane region" description="Helical" evidence="7">
    <location>
        <begin position="12"/>
        <end position="30"/>
    </location>
</feature>
<evidence type="ECO:0000256" key="6">
    <source>
        <dbReference type="ARBA" id="ARBA00023136"/>
    </source>
</evidence>
<evidence type="ECO:0000256" key="4">
    <source>
        <dbReference type="ARBA" id="ARBA00022692"/>
    </source>
</evidence>
<evidence type="ECO:0000256" key="1">
    <source>
        <dbReference type="ARBA" id="ARBA00004651"/>
    </source>
</evidence>
<evidence type="ECO:0000256" key="3">
    <source>
        <dbReference type="ARBA" id="ARBA00022475"/>
    </source>
</evidence>
<evidence type="ECO:0000313" key="10">
    <source>
        <dbReference type="Proteomes" id="UP000281955"/>
    </source>
</evidence>
<feature type="transmembrane region" description="Helical" evidence="7">
    <location>
        <begin position="42"/>
        <end position="63"/>
    </location>
</feature>
<dbReference type="GO" id="GO:0022857">
    <property type="term" value="F:transmembrane transporter activity"/>
    <property type="evidence" value="ECO:0007669"/>
    <property type="project" value="InterPro"/>
</dbReference>
<reference evidence="9 10" key="1">
    <citation type="submission" date="2018-10" db="EMBL/GenBank/DDBJ databases">
        <title>Genomic Encyclopedia of Archaeal and Bacterial Type Strains, Phase II (KMG-II): from individual species to whole genera.</title>
        <authorList>
            <person name="Goeker M."/>
        </authorList>
    </citation>
    <scope>NUCLEOTIDE SEQUENCE [LARGE SCALE GENOMIC DNA]</scope>
    <source>
        <strain evidence="9 10">RP-AC37</strain>
    </source>
</reference>
<keyword evidence="6 7" id="KW-0472">Membrane</keyword>
<feature type="transmembrane region" description="Helical" evidence="7">
    <location>
        <begin position="342"/>
        <end position="364"/>
    </location>
</feature>
<gene>
    <name evidence="9" type="ORF">CLV35_3668</name>
</gene>
<dbReference type="InParanoid" id="A0A420XKK0"/>
<evidence type="ECO:0000256" key="2">
    <source>
        <dbReference type="ARBA" id="ARBA00022448"/>
    </source>
</evidence>
<keyword evidence="2" id="KW-0813">Transport</keyword>
<evidence type="ECO:0000256" key="5">
    <source>
        <dbReference type="ARBA" id="ARBA00022989"/>
    </source>
</evidence>
<keyword evidence="5 7" id="KW-1133">Transmembrane helix</keyword>
<dbReference type="Gene3D" id="1.20.1250.20">
    <property type="entry name" value="MFS general substrate transporter like domains"/>
    <property type="match status" value="1"/>
</dbReference>
<dbReference type="InterPro" id="IPR020846">
    <property type="entry name" value="MFS_dom"/>
</dbReference>
<feature type="domain" description="Major facilitator superfamily (MFS) profile" evidence="8">
    <location>
        <begin position="1"/>
        <end position="193"/>
    </location>
</feature>
<evidence type="ECO:0000259" key="8">
    <source>
        <dbReference type="PROSITE" id="PS50850"/>
    </source>
</evidence>
<name>A0A420XKK0_9ACTN</name>
<feature type="transmembrane region" description="Helical" evidence="7">
    <location>
        <begin position="256"/>
        <end position="275"/>
    </location>
</feature>
<comment type="subcellular location">
    <subcellularLocation>
        <location evidence="1">Cell membrane</location>
        <topology evidence="1">Multi-pass membrane protein</topology>
    </subcellularLocation>
</comment>
<dbReference type="SUPFAM" id="SSF103473">
    <property type="entry name" value="MFS general substrate transporter"/>
    <property type="match status" value="1"/>
</dbReference>
<dbReference type="CDD" id="cd06173">
    <property type="entry name" value="MFS_MefA_like"/>
    <property type="match status" value="1"/>
</dbReference>
<dbReference type="PANTHER" id="PTHR23513">
    <property type="entry name" value="INTEGRAL MEMBRANE EFFLUX PROTEIN-RELATED"/>
    <property type="match status" value="1"/>
</dbReference>
<dbReference type="RefSeq" id="WP_121194914.1">
    <property type="nucleotide sequence ID" value="NZ_RBWV01000016.1"/>
</dbReference>
<dbReference type="Pfam" id="PF05977">
    <property type="entry name" value="MFS_3"/>
    <property type="match status" value="1"/>
</dbReference>
<dbReference type="PROSITE" id="PS50850">
    <property type="entry name" value="MFS"/>
    <property type="match status" value="1"/>
</dbReference>
<keyword evidence="4 7" id="KW-0812">Transmembrane</keyword>
<proteinExistence type="predicted"/>
<keyword evidence="3" id="KW-1003">Cell membrane</keyword>
<dbReference type="InterPro" id="IPR010290">
    <property type="entry name" value="TM_effector"/>
</dbReference>
<dbReference type="AlphaFoldDB" id="A0A420XKK0"/>
<dbReference type="Proteomes" id="UP000281955">
    <property type="component" value="Unassembled WGS sequence"/>
</dbReference>
<dbReference type="InterPro" id="IPR036259">
    <property type="entry name" value="MFS_trans_sf"/>
</dbReference>
<feature type="transmembrane region" description="Helical" evidence="7">
    <location>
        <begin position="370"/>
        <end position="390"/>
    </location>
</feature>